<dbReference type="SUPFAM" id="SSF47741">
    <property type="entry name" value="CO dehydrogenase ISP C-domain like"/>
    <property type="match status" value="1"/>
</dbReference>
<evidence type="ECO:0000256" key="3">
    <source>
        <dbReference type="ARBA" id="ARBA00023002"/>
    </source>
</evidence>
<dbReference type="PANTHER" id="PTHR44379:SF5">
    <property type="entry name" value="OXIDOREDUCTASE WITH IRON-SULFUR SUBUNIT"/>
    <property type="match status" value="1"/>
</dbReference>
<keyword evidence="4" id="KW-0408">Iron</keyword>
<dbReference type="Proteomes" id="UP001059617">
    <property type="component" value="Chromosome"/>
</dbReference>
<gene>
    <name evidence="7" type="ORF">Dfulv_10070</name>
</gene>
<dbReference type="CDD" id="cd00207">
    <property type="entry name" value="fer2"/>
    <property type="match status" value="1"/>
</dbReference>
<feature type="domain" description="2Fe-2S ferredoxin-type" evidence="6">
    <location>
        <begin position="7"/>
        <end position="88"/>
    </location>
</feature>
<evidence type="ECO:0000256" key="1">
    <source>
        <dbReference type="ARBA" id="ARBA00022714"/>
    </source>
</evidence>
<keyword evidence="2" id="KW-0479">Metal-binding</keyword>
<evidence type="ECO:0000256" key="2">
    <source>
        <dbReference type="ARBA" id="ARBA00022723"/>
    </source>
</evidence>
<evidence type="ECO:0000256" key="4">
    <source>
        <dbReference type="ARBA" id="ARBA00023004"/>
    </source>
</evidence>
<evidence type="ECO:0000259" key="6">
    <source>
        <dbReference type="PROSITE" id="PS51085"/>
    </source>
</evidence>
<sequence>MSSSNRSRVTIDVDGTRYVDDVEPRTLLVHHLREHLGKIGTVVGCDTSNCGACTVLMGSPDQPQQSVKSCSVLAVQADGASVTTVEGLAGPNGELHAVQQAFHELHALQCGFCTPGMIMSAVDLLRDNPDPTEEEVREGLSGNLCRCTGYQNIVRAVRSAAAALRAQAEVLAEVTA</sequence>
<keyword evidence="5" id="KW-0411">Iron-sulfur</keyword>
<dbReference type="Pfam" id="PF01799">
    <property type="entry name" value="Fer2_2"/>
    <property type="match status" value="1"/>
</dbReference>
<keyword evidence="8" id="KW-1185">Reference proteome</keyword>
<dbReference type="Gene3D" id="1.10.150.120">
    <property type="entry name" value="[2Fe-2S]-binding domain"/>
    <property type="match status" value="1"/>
</dbReference>
<dbReference type="EMBL" id="CP073720">
    <property type="protein sequence ID" value="UWP84548.1"/>
    <property type="molecule type" value="Genomic_DNA"/>
</dbReference>
<keyword evidence="1" id="KW-0001">2Fe-2S</keyword>
<dbReference type="InterPro" id="IPR051452">
    <property type="entry name" value="Diverse_Oxidoreductases"/>
</dbReference>
<dbReference type="PANTHER" id="PTHR44379">
    <property type="entry name" value="OXIDOREDUCTASE WITH IRON-SULFUR SUBUNIT"/>
    <property type="match status" value="1"/>
</dbReference>
<evidence type="ECO:0000313" key="7">
    <source>
        <dbReference type="EMBL" id="UWP84548.1"/>
    </source>
</evidence>
<accession>A0ABY5W3A4</accession>
<dbReference type="InterPro" id="IPR001041">
    <property type="entry name" value="2Fe-2S_ferredoxin-type"/>
</dbReference>
<evidence type="ECO:0000256" key="5">
    <source>
        <dbReference type="ARBA" id="ARBA00023014"/>
    </source>
</evidence>
<keyword evidence="3" id="KW-0560">Oxidoreductase</keyword>
<dbReference type="InterPro" id="IPR012675">
    <property type="entry name" value="Beta-grasp_dom_sf"/>
</dbReference>
<dbReference type="RefSeq" id="WP_259862422.1">
    <property type="nucleotide sequence ID" value="NZ_BAAAST010000140.1"/>
</dbReference>
<dbReference type="Pfam" id="PF00111">
    <property type="entry name" value="Fer2"/>
    <property type="match status" value="1"/>
</dbReference>
<dbReference type="SUPFAM" id="SSF54292">
    <property type="entry name" value="2Fe-2S ferredoxin-like"/>
    <property type="match status" value="1"/>
</dbReference>
<protein>
    <submittedName>
        <fullName evidence="7">(2Fe-2S)-binding protein</fullName>
    </submittedName>
</protein>
<dbReference type="InterPro" id="IPR002888">
    <property type="entry name" value="2Fe-2S-bd"/>
</dbReference>
<evidence type="ECO:0000313" key="8">
    <source>
        <dbReference type="Proteomes" id="UP001059617"/>
    </source>
</evidence>
<dbReference type="InterPro" id="IPR036884">
    <property type="entry name" value="2Fe-2S-bd_dom_sf"/>
</dbReference>
<dbReference type="Gene3D" id="3.10.20.30">
    <property type="match status" value="1"/>
</dbReference>
<dbReference type="PROSITE" id="PS51085">
    <property type="entry name" value="2FE2S_FER_2"/>
    <property type="match status" value="1"/>
</dbReference>
<name>A0ABY5W3A4_9ACTN</name>
<reference evidence="7" key="2">
    <citation type="submission" date="2022-09" db="EMBL/GenBank/DDBJ databases">
        <title>Biosynthetic gene clusters of Dactylosporangioum fulvum.</title>
        <authorList>
            <person name="Caradec T."/>
        </authorList>
    </citation>
    <scope>NUCLEOTIDE SEQUENCE</scope>
    <source>
        <strain evidence="7">NRRL B-16292</strain>
    </source>
</reference>
<organism evidence="7 8">
    <name type="scientific">Dactylosporangium fulvum</name>
    <dbReference type="NCBI Taxonomy" id="53359"/>
    <lineage>
        <taxon>Bacteria</taxon>
        <taxon>Bacillati</taxon>
        <taxon>Actinomycetota</taxon>
        <taxon>Actinomycetes</taxon>
        <taxon>Micromonosporales</taxon>
        <taxon>Micromonosporaceae</taxon>
        <taxon>Dactylosporangium</taxon>
    </lineage>
</organism>
<dbReference type="InterPro" id="IPR036010">
    <property type="entry name" value="2Fe-2S_ferredoxin-like_sf"/>
</dbReference>
<proteinExistence type="predicted"/>
<reference evidence="7" key="1">
    <citation type="submission" date="2021-04" db="EMBL/GenBank/DDBJ databases">
        <authorList>
            <person name="Hartkoorn R.C."/>
            <person name="Beaudoing E."/>
            <person name="Hot D."/>
        </authorList>
    </citation>
    <scope>NUCLEOTIDE SEQUENCE</scope>
    <source>
        <strain evidence="7">NRRL B-16292</strain>
    </source>
</reference>